<dbReference type="EMBL" id="JANRMS010000108">
    <property type="protein sequence ID" value="KAJ3546591.1"/>
    <property type="molecule type" value="Genomic_DNA"/>
</dbReference>
<comment type="caution">
    <text evidence="1">The sequence shown here is derived from an EMBL/GenBank/DDBJ whole genome shotgun (WGS) entry which is preliminary data.</text>
</comment>
<proteinExistence type="predicted"/>
<reference evidence="1" key="1">
    <citation type="submission" date="2022-08" db="EMBL/GenBank/DDBJ databases">
        <title>Genome Sequence of Fusarium decemcellulare.</title>
        <authorList>
            <person name="Buettner E."/>
        </authorList>
    </citation>
    <scope>NUCLEOTIDE SEQUENCE</scope>
    <source>
        <strain evidence="1">Babe19</strain>
    </source>
</reference>
<name>A0ACC1SUD3_9HYPO</name>
<gene>
    <name evidence="1" type="ORF">NM208_g1929</name>
</gene>
<accession>A0ACC1SUD3</accession>
<evidence type="ECO:0000313" key="2">
    <source>
        <dbReference type="Proteomes" id="UP001148629"/>
    </source>
</evidence>
<evidence type="ECO:0000313" key="1">
    <source>
        <dbReference type="EMBL" id="KAJ3546591.1"/>
    </source>
</evidence>
<organism evidence="1 2">
    <name type="scientific">Fusarium decemcellulare</name>
    <dbReference type="NCBI Taxonomy" id="57161"/>
    <lineage>
        <taxon>Eukaryota</taxon>
        <taxon>Fungi</taxon>
        <taxon>Dikarya</taxon>
        <taxon>Ascomycota</taxon>
        <taxon>Pezizomycotina</taxon>
        <taxon>Sordariomycetes</taxon>
        <taxon>Hypocreomycetidae</taxon>
        <taxon>Hypocreales</taxon>
        <taxon>Nectriaceae</taxon>
        <taxon>Fusarium</taxon>
        <taxon>Fusarium decemcellulare species complex</taxon>
    </lineage>
</organism>
<dbReference type="Proteomes" id="UP001148629">
    <property type="component" value="Unassembled WGS sequence"/>
</dbReference>
<keyword evidence="2" id="KW-1185">Reference proteome</keyword>
<protein>
    <submittedName>
        <fullName evidence="1">Uncharacterized protein</fullName>
    </submittedName>
</protein>
<sequence length="678" mass="74032">MISSRFLTGAIVLLAASVANAGKCRPSSTLSSTVVPVSTSTTAEASTSESAITSLESETETGTTAGETSTDVTTTSAVSIDTTSSGTTSSIETTTSEASTTDLPTTITTTTAETTSDTTTSAATTTTSVVIDDPTPDCVDANDCLFAPLAPIFKSARATPNAALVQPVKVESASTQLDAAEQKAVSPIWIFVSYLAFASASTVYVAWEALRLSLSVRHPRTVGISDAATSCRESYVRVLLAGAPPEGQAAASYAQCTLLLLATCLSSAFVILSTSKSGLTSLARYAWLVVVVFNGKQFLQQVSATGSSMVINGIIMGEVTLVFLQCCNFLVVTRLDTDALIRARIFQVPDGLFTKAFRTTCLMFNLRGIRTPWQIKRLNRFPRFYDRHGDSGKPHRSSYIIRQLLIISWQYLFLDVVYISSLDTTPEDTEKLFGQGMEFVYFNATIEQWAGRVAVGLFAWLVPARINLDIGYRIISVVSVFLGATSPEDWPPLFGNVWDIYTIRGFWSIFWHQYCRWALTSISNFICRDVLRVPRPSLVERYLNIAVVFVASGIFHVIVDSFSFHPPPKAPTLAFFASFSLAIMIEDSVQELCRRVTGVNTQNGKQTIPLWHKLVGYLWVSVWLTVTSPWYLYHPTRLPTETKWLVPVSLVQFIGPSVAHFMLTGGGLVLMFTVGIEI</sequence>